<organism evidence="9 10">
    <name type="scientific">Streptomyces mesophilus</name>
    <dbReference type="NCBI Taxonomy" id="1775132"/>
    <lineage>
        <taxon>Bacteria</taxon>
        <taxon>Bacillati</taxon>
        <taxon>Actinomycetota</taxon>
        <taxon>Actinomycetes</taxon>
        <taxon>Kitasatosporales</taxon>
        <taxon>Streptomycetaceae</taxon>
        <taxon>Streptomyces</taxon>
    </lineage>
</organism>
<dbReference type="SMART" id="SM00862">
    <property type="entry name" value="Trans_reg_C"/>
    <property type="match status" value="1"/>
</dbReference>
<proteinExistence type="inferred from homology"/>
<feature type="region of interest" description="Disordered" evidence="6">
    <location>
        <begin position="1"/>
        <end position="22"/>
    </location>
</feature>
<comment type="similarity">
    <text evidence="1">Belongs to the AfsR/DnrI/RedD regulatory family.</text>
</comment>
<dbReference type="InterPro" id="IPR051677">
    <property type="entry name" value="AfsR-DnrI-RedD_regulator"/>
</dbReference>
<evidence type="ECO:0000256" key="3">
    <source>
        <dbReference type="ARBA" id="ARBA00023015"/>
    </source>
</evidence>
<keyword evidence="4" id="KW-0238">DNA-binding</keyword>
<name>A0A6G4XEA3_9ACTN</name>
<dbReference type="PANTHER" id="PTHR35807">
    <property type="entry name" value="TRANSCRIPTIONAL REGULATOR REDD-RELATED"/>
    <property type="match status" value="1"/>
</dbReference>
<dbReference type="InterPro" id="IPR001867">
    <property type="entry name" value="OmpR/PhoB-type_DNA-bd"/>
</dbReference>
<evidence type="ECO:0000313" key="10">
    <source>
        <dbReference type="Proteomes" id="UP000481109"/>
    </source>
</evidence>
<dbReference type="Gene3D" id="1.10.10.10">
    <property type="entry name" value="Winged helix-like DNA-binding domain superfamily/Winged helix DNA-binding domain"/>
    <property type="match status" value="1"/>
</dbReference>
<comment type="caution">
    <text evidence="9">The sequence shown here is derived from an EMBL/GenBank/DDBJ whole genome shotgun (WGS) entry which is preliminary data.</text>
</comment>
<gene>
    <name evidence="9" type="ORF">G6045_09295</name>
</gene>
<dbReference type="GO" id="GO:0000160">
    <property type="term" value="P:phosphorelay signal transduction system"/>
    <property type="evidence" value="ECO:0007669"/>
    <property type="project" value="UniProtKB-KW"/>
</dbReference>
<dbReference type="RefSeq" id="WP_165331379.1">
    <property type="nucleotide sequence ID" value="NZ_JAAKZW010000022.1"/>
</dbReference>
<dbReference type="SUPFAM" id="SSF48452">
    <property type="entry name" value="TPR-like"/>
    <property type="match status" value="1"/>
</dbReference>
<keyword evidence="3" id="KW-0805">Transcription regulation</keyword>
<dbReference type="Proteomes" id="UP000481109">
    <property type="component" value="Unassembled WGS sequence"/>
</dbReference>
<sequence length="283" mass="30816">MSGVLLRERQGGHDCREHPERSSVTLLGPFTVHRGGVKAALGPPKQQALLAVLLLQPGRTLGLRQLTDALWGERPPAHTKNLLQKYLSGLRPALADHGMTVEWTGAGYRLDPGGACVDLYAYDRLTAAARTALAAGEPAGAARLLDQARALKTGPLAEGLDAPLLDRERTFTRARLLVDFELRAEIELDLGRHREAIPYLECLVHSHELHERFVWLLMLALHRAGRDGEALAAYRTHQRRVAAELGAEPGRALRDLELAVLRQDPALGSVSALAPASRPRSVA</sequence>
<keyword evidence="5" id="KW-0804">Transcription</keyword>
<keyword evidence="10" id="KW-1185">Reference proteome</keyword>
<evidence type="ECO:0000313" key="9">
    <source>
        <dbReference type="EMBL" id="NGO75865.1"/>
    </source>
</evidence>
<dbReference type="GO" id="GO:0006355">
    <property type="term" value="P:regulation of DNA-templated transcription"/>
    <property type="evidence" value="ECO:0007669"/>
    <property type="project" value="InterPro"/>
</dbReference>
<dbReference type="SUPFAM" id="SSF46894">
    <property type="entry name" value="C-terminal effector domain of the bipartite response regulators"/>
    <property type="match status" value="1"/>
</dbReference>
<dbReference type="GO" id="GO:0003677">
    <property type="term" value="F:DNA binding"/>
    <property type="evidence" value="ECO:0007669"/>
    <property type="project" value="UniProtKB-KW"/>
</dbReference>
<feature type="compositionally biased region" description="Basic and acidic residues" evidence="6">
    <location>
        <begin position="1"/>
        <end position="21"/>
    </location>
</feature>
<dbReference type="AlphaFoldDB" id="A0A6G4XEA3"/>
<feature type="domain" description="Bacterial transcriptional activator" evidence="8">
    <location>
        <begin position="117"/>
        <end position="261"/>
    </location>
</feature>
<dbReference type="Gene3D" id="1.25.40.10">
    <property type="entry name" value="Tetratricopeptide repeat domain"/>
    <property type="match status" value="1"/>
</dbReference>
<evidence type="ECO:0000256" key="6">
    <source>
        <dbReference type="SAM" id="MobiDB-lite"/>
    </source>
</evidence>
<evidence type="ECO:0000256" key="5">
    <source>
        <dbReference type="ARBA" id="ARBA00023163"/>
    </source>
</evidence>
<evidence type="ECO:0000256" key="2">
    <source>
        <dbReference type="ARBA" id="ARBA00023012"/>
    </source>
</evidence>
<dbReference type="CDD" id="cd15831">
    <property type="entry name" value="BTAD"/>
    <property type="match status" value="1"/>
</dbReference>
<protein>
    <submittedName>
        <fullName evidence="9">AfsR/SARP family transcriptional regulator</fullName>
    </submittedName>
</protein>
<feature type="domain" description="OmpR/PhoB-type" evidence="7">
    <location>
        <begin position="36"/>
        <end position="110"/>
    </location>
</feature>
<dbReference type="PANTHER" id="PTHR35807:SF1">
    <property type="entry name" value="TRANSCRIPTIONAL REGULATOR REDD"/>
    <property type="match status" value="1"/>
</dbReference>
<dbReference type="InterPro" id="IPR016032">
    <property type="entry name" value="Sig_transdc_resp-reg_C-effctor"/>
</dbReference>
<reference evidence="9 10" key="1">
    <citation type="submission" date="2020-02" db="EMBL/GenBank/DDBJ databases">
        <title>Whole-genome analyses of novel actinobacteria.</title>
        <authorList>
            <person name="Sahin N."/>
            <person name="Tokatli A."/>
        </authorList>
    </citation>
    <scope>NUCLEOTIDE SEQUENCE [LARGE SCALE GENOMIC DNA]</scope>
    <source>
        <strain evidence="9 10">YC504</strain>
    </source>
</reference>
<dbReference type="InterPro" id="IPR036388">
    <property type="entry name" value="WH-like_DNA-bd_sf"/>
</dbReference>
<evidence type="ECO:0000256" key="1">
    <source>
        <dbReference type="ARBA" id="ARBA00005820"/>
    </source>
</evidence>
<dbReference type="Pfam" id="PF00486">
    <property type="entry name" value="Trans_reg_C"/>
    <property type="match status" value="1"/>
</dbReference>
<dbReference type="EMBL" id="JAAKZW010000022">
    <property type="protein sequence ID" value="NGO75865.1"/>
    <property type="molecule type" value="Genomic_DNA"/>
</dbReference>
<keyword evidence="2" id="KW-0902">Two-component regulatory system</keyword>
<evidence type="ECO:0000256" key="4">
    <source>
        <dbReference type="ARBA" id="ARBA00023125"/>
    </source>
</evidence>
<dbReference type="SMART" id="SM01043">
    <property type="entry name" value="BTAD"/>
    <property type="match status" value="1"/>
</dbReference>
<evidence type="ECO:0000259" key="8">
    <source>
        <dbReference type="SMART" id="SM01043"/>
    </source>
</evidence>
<dbReference type="Pfam" id="PF03704">
    <property type="entry name" value="BTAD"/>
    <property type="match status" value="1"/>
</dbReference>
<dbReference type="InterPro" id="IPR011990">
    <property type="entry name" value="TPR-like_helical_dom_sf"/>
</dbReference>
<evidence type="ECO:0000259" key="7">
    <source>
        <dbReference type="SMART" id="SM00862"/>
    </source>
</evidence>
<dbReference type="InterPro" id="IPR005158">
    <property type="entry name" value="BTAD"/>
</dbReference>
<accession>A0A6G4XEA3</accession>